<feature type="transmembrane region" description="Helical" evidence="14">
    <location>
        <begin position="208"/>
        <end position="239"/>
    </location>
</feature>
<dbReference type="EMBL" id="LNIX01000008">
    <property type="protein sequence ID" value="OXA51161.1"/>
    <property type="molecule type" value="Genomic_DNA"/>
</dbReference>
<dbReference type="FunFam" id="1.10.357.140:FF:000004">
    <property type="entry name" value="Protoheme IX farnesyltransferase, mitochondrial"/>
    <property type="match status" value="1"/>
</dbReference>
<keyword evidence="5 15" id="KW-0808">Transferase</keyword>
<dbReference type="EC" id="2.5.1.141" evidence="3"/>
<dbReference type="AlphaFoldDB" id="A0A226E2L3"/>
<dbReference type="PANTHER" id="PTHR43448:SF2">
    <property type="entry name" value="PROTOHEME IX FARNESYLTRANSFERASE, MITOCHONDRIAL"/>
    <property type="match status" value="1"/>
</dbReference>
<dbReference type="PROSITE" id="PS00943">
    <property type="entry name" value="UBIA"/>
    <property type="match status" value="1"/>
</dbReference>
<dbReference type="InterPro" id="IPR006369">
    <property type="entry name" value="Protohaem_IX_farnesylTrfase"/>
</dbReference>
<keyword evidence="9" id="KW-0496">Mitochondrion</keyword>
<keyword evidence="16" id="KW-1185">Reference proteome</keyword>
<evidence type="ECO:0000256" key="10">
    <source>
        <dbReference type="ARBA" id="ARBA00023133"/>
    </source>
</evidence>
<evidence type="ECO:0000256" key="7">
    <source>
        <dbReference type="ARBA" id="ARBA00022946"/>
    </source>
</evidence>
<proteinExistence type="inferred from homology"/>
<dbReference type="HAMAP" id="MF_00154">
    <property type="entry name" value="CyoE_CtaB"/>
    <property type="match status" value="1"/>
</dbReference>
<evidence type="ECO:0000313" key="16">
    <source>
        <dbReference type="Proteomes" id="UP000198287"/>
    </source>
</evidence>
<evidence type="ECO:0000256" key="1">
    <source>
        <dbReference type="ARBA" id="ARBA00004225"/>
    </source>
</evidence>
<name>A0A226E2L3_FOLCA</name>
<evidence type="ECO:0000256" key="11">
    <source>
        <dbReference type="ARBA" id="ARBA00023136"/>
    </source>
</evidence>
<evidence type="ECO:0000256" key="14">
    <source>
        <dbReference type="SAM" id="Phobius"/>
    </source>
</evidence>
<keyword evidence="11 14" id="KW-0472">Membrane</keyword>
<evidence type="ECO:0000256" key="12">
    <source>
        <dbReference type="ARBA" id="ARBA00030253"/>
    </source>
</evidence>
<comment type="caution">
    <text evidence="15">The sequence shown here is derived from an EMBL/GenBank/DDBJ whole genome shotgun (WGS) entry which is preliminary data.</text>
</comment>
<accession>A0A226E2L3</accession>
<protein>
    <recommendedName>
        <fullName evidence="4">Protoheme IX farnesyltransferase, mitochondrial</fullName>
        <ecNumber evidence="3">2.5.1.141</ecNumber>
    </recommendedName>
    <alternativeName>
        <fullName evidence="12">Heme O synthase</fullName>
    </alternativeName>
</protein>
<evidence type="ECO:0000256" key="9">
    <source>
        <dbReference type="ARBA" id="ARBA00023128"/>
    </source>
</evidence>
<evidence type="ECO:0000256" key="5">
    <source>
        <dbReference type="ARBA" id="ARBA00022679"/>
    </source>
</evidence>
<dbReference type="GO" id="GO:0008495">
    <property type="term" value="F:protoheme IX farnesyltransferase activity"/>
    <property type="evidence" value="ECO:0007669"/>
    <property type="project" value="UniProtKB-EC"/>
</dbReference>
<dbReference type="NCBIfam" id="TIGR01473">
    <property type="entry name" value="cyoE_ctaB"/>
    <property type="match status" value="1"/>
</dbReference>
<dbReference type="PANTHER" id="PTHR43448">
    <property type="entry name" value="PROTOHEME IX FARNESYLTRANSFERASE, MITOCHONDRIAL"/>
    <property type="match status" value="1"/>
</dbReference>
<dbReference type="Pfam" id="PF01040">
    <property type="entry name" value="UbiA"/>
    <property type="match status" value="1"/>
</dbReference>
<dbReference type="OMA" id="HFWAIGW"/>
<dbReference type="Gene3D" id="1.10.357.140">
    <property type="entry name" value="UbiA prenyltransferase"/>
    <property type="match status" value="1"/>
</dbReference>
<dbReference type="GO" id="GO:0006784">
    <property type="term" value="P:heme A biosynthetic process"/>
    <property type="evidence" value="ECO:0007669"/>
    <property type="project" value="TreeGrafter"/>
</dbReference>
<dbReference type="Proteomes" id="UP000198287">
    <property type="component" value="Unassembled WGS sequence"/>
</dbReference>
<dbReference type="InterPro" id="IPR030470">
    <property type="entry name" value="UbiA_prenylTrfase_CS"/>
</dbReference>
<evidence type="ECO:0000256" key="4">
    <source>
        <dbReference type="ARBA" id="ARBA00016335"/>
    </source>
</evidence>
<evidence type="ECO:0000256" key="8">
    <source>
        <dbReference type="ARBA" id="ARBA00022989"/>
    </source>
</evidence>
<feature type="transmembrane region" description="Helical" evidence="14">
    <location>
        <begin position="381"/>
        <end position="399"/>
    </location>
</feature>
<evidence type="ECO:0000256" key="6">
    <source>
        <dbReference type="ARBA" id="ARBA00022692"/>
    </source>
</evidence>
<dbReference type="OrthoDB" id="5211at2759"/>
<dbReference type="CDD" id="cd13957">
    <property type="entry name" value="PT_UbiA_Cox10"/>
    <property type="match status" value="1"/>
</dbReference>
<evidence type="ECO:0000313" key="15">
    <source>
        <dbReference type="EMBL" id="OXA51161.1"/>
    </source>
</evidence>
<keyword evidence="7" id="KW-0809">Transit peptide</keyword>
<feature type="transmembrane region" description="Helical" evidence="14">
    <location>
        <begin position="277"/>
        <end position="301"/>
    </location>
</feature>
<dbReference type="InterPro" id="IPR000537">
    <property type="entry name" value="UbiA_prenyltransferase"/>
</dbReference>
<evidence type="ECO:0000256" key="3">
    <source>
        <dbReference type="ARBA" id="ARBA00012292"/>
    </source>
</evidence>
<sequence>MIRLVTCQLCNTNVAMKAFSSSSSSVWTTPVRAFSLGKIRWRKPATAAREEIDQDPIISNKIESRPVDVASPVSAPITSSPPPHVLPSTSHISDAPLKLLNSVPPTFLRNAVAQTHQLEYTKLPSYYLSLSKSRLTGLVVVTAMAGYAMAPASFALLPFASLTLGTALTSAAANTINQIMEVEYDAQMDRTKNRVLVQRHLSMTHAKVFAALTGLGGVGILAIGANPLTALLGGFNLALYTCAYTPLKRRTIANTWVGSVVGGIPPIMGWVACTGELSHGALLLGGILYAWQFPHFNALSWNIRKDYDKAGYKMMAISHPDLLKTTSLRYSLGIIAMSSLAPVCNVTSWTFVFDSLPLNGYLVYLAYRFYKDGDSASSRKLFRFTLIHLPILIVLMMISKKNYDKPCPPVVGEGGLEAVAATVSSIIVSGIQPPQNPVLLEISQT</sequence>
<feature type="transmembrane region" description="Helical" evidence="14">
    <location>
        <begin position="322"/>
        <end position="343"/>
    </location>
</feature>
<keyword evidence="8 14" id="KW-1133">Transmembrane helix</keyword>
<comment type="catalytic activity">
    <reaction evidence="13">
        <text>heme b + (2E,6E)-farnesyl diphosphate + H2O = Fe(II)-heme o + diphosphate</text>
        <dbReference type="Rhea" id="RHEA:28070"/>
        <dbReference type="ChEBI" id="CHEBI:15377"/>
        <dbReference type="ChEBI" id="CHEBI:33019"/>
        <dbReference type="ChEBI" id="CHEBI:60344"/>
        <dbReference type="ChEBI" id="CHEBI:60530"/>
        <dbReference type="ChEBI" id="CHEBI:175763"/>
        <dbReference type="EC" id="2.5.1.141"/>
    </reaction>
</comment>
<organism evidence="15 16">
    <name type="scientific">Folsomia candida</name>
    <name type="common">Springtail</name>
    <dbReference type="NCBI Taxonomy" id="158441"/>
    <lineage>
        <taxon>Eukaryota</taxon>
        <taxon>Metazoa</taxon>
        <taxon>Ecdysozoa</taxon>
        <taxon>Arthropoda</taxon>
        <taxon>Hexapoda</taxon>
        <taxon>Collembola</taxon>
        <taxon>Entomobryomorpha</taxon>
        <taxon>Isotomoidea</taxon>
        <taxon>Isotomidae</taxon>
        <taxon>Proisotominae</taxon>
        <taxon>Folsomia</taxon>
    </lineage>
</organism>
<keyword evidence="6 14" id="KW-0812">Transmembrane</keyword>
<reference evidence="15 16" key="1">
    <citation type="submission" date="2015-12" db="EMBL/GenBank/DDBJ databases">
        <title>The genome of Folsomia candida.</title>
        <authorList>
            <person name="Faddeeva A."/>
            <person name="Derks M.F."/>
            <person name="Anvar Y."/>
            <person name="Smit S."/>
            <person name="Van Straalen N."/>
            <person name="Roelofs D."/>
        </authorList>
    </citation>
    <scope>NUCLEOTIDE SEQUENCE [LARGE SCALE GENOMIC DNA]</scope>
    <source>
        <strain evidence="15 16">VU population</strain>
        <tissue evidence="15">Whole body</tissue>
    </source>
</reference>
<feature type="transmembrane region" description="Helical" evidence="14">
    <location>
        <begin position="135"/>
        <end position="160"/>
    </location>
</feature>
<gene>
    <name evidence="15" type="ORF">Fcan01_13925</name>
</gene>
<evidence type="ECO:0000256" key="13">
    <source>
        <dbReference type="ARBA" id="ARBA00047690"/>
    </source>
</evidence>
<feature type="transmembrane region" description="Helical" evidence="14">
    <location>
        <begin position="251"/>
        <end position="271"/>
    </location>
</feature>
<keyword evidence="10" id="KW-0350">Heme biosynthesis</keyword>
<dbReference type="GO" id="GO:0031966">
    <property type="term" value="C:mitochondrial membrane"/>
    <property type="evidence" value="ECO:0007669"/>
    <property type="project" value="UniProtKB-SubCell"/>
</dbReference>
<evidence type="ECO:0000256" key="2">
    <source>
        <dbReference type="ARBA" id="ARBA00005985"/>
    </source>
</evidence>
<comment type="similarity">
    <text evidence="2">Belongs to the UbiA prenyltransferase family.</text>
</comment>
<dbReference type="STRING" id="158441.A0A226E2L3"/>
<dbReference type="InterPro" id="IPR044878">
    <property type="entry name" value="UbiA_sf"/>
</dbReference>
<comment type="subcellular location">
    <subcellularLocation>
        <location evidence="1">Mitochondrion membrane</location>
        <topology evidence="1">Multi-pass membrane protein</topology>
    </subcellularLocation>
</comment>